<dbReference type="Proteomes" id="UP000765509">
    <property type="component" value="Unassembled WGS sequence"/>
</dbReference>
<evidence type="ECO:0000313" key="1">
    <source>
        <dbReference type="EMBL" id="MBW0502650.1"/>
    </source>
</evidence>
<dbReference type="OrthoDB" id="2507171at2759"/>
<proteinExistence type="predicted"/>
<keyword evidence="2" id="KW-1185">Reference proteome</keyword>
<name>A0A9Q3DGJ2_9BASI</name>
<dbReference type="EMBL" id="AVOT02016941">
    <property type="protein sequence ID" value="MBW0502650.1"/>
    <property type="molecule type" value="Genomic_DNA"/>
</dbReference>
<accession>A0A9Q3DGJ2</accession>
<gene>
    <name evidence="1" type="ORF">O181_042365</name>
</gene>
<sequence length="115" mass="13430">MNTPNKHTLRWPVAIQEYRGNISIVHNDGNIHRNADGLRRWPLPNNFNNPACVEEEASPQMPIEQISVTDLNTNFFEEVRNSYTQDKHFSDLCQLLTKDCKNNSLKHGLDEIWRK</sequence>
<comment type="caution">
    <text evidence="1">The sequence shown here is derived from an EMBL/GenBank/DDBJ whole genome shotgun (WGS) entry which is preliminary data.</text>
</comment>
<organism evidence="1 2">
    <name type="scientific">Austropuccinia psidii MF-1</name>
    <dbReference type="NCBI Taxonomy" id="1389203"/>
    <lineage>
        <taxon>Eukaryota</taxon>
        <taxon>Fungi</taxon>
        <taxon>Dikarya</taxon>
        <taxon>Basidiomycota</taxon>
        <taxon>Pucciniomycotina</taxon>
        <taxon>Pucciniomycetes</taxon>
        <taxon>Pucciniales</taxon>
        <taxon>Sphaerophragmiaceae</taxon>
        <taxon>Austropuccinia</taxon>
    </lineage>
</organism>
<protein>
    <submittedName>
        <fullName evidence="1">Uncharacterized protein</fullName>
    </submittedName>
</protein>
<dbReference type="AlphaFoldDB" id="A0A9Q3DGJ2"/>
<evidence type="ECO:0000313" key="2">
    <source>
        <dbReference type="Proteomes" id="UP000765509"/>
    </source>
</evidence>
<reference evidence="1" key="1">
    <citation type="submission" date="2021-03" db="EMBL/GenBank/DDBJ databases">
        <title>Draft genome sequence of rust myrtle Austropuccinia psidii MF-1, a brazilian biotype.</title>
        <authorList>
            <person name="Quecine M.C."/>
            <person name="Pachon D.M.R."/>
            <person name="Bonatelli M.L."/>
            <person name="Correr F.H."/>
            <person name="Franceschini L.M."/>
            <person name="Leite T.F."/>
            <person name="Margarido G.R.A."/>
            <person name="Almeida C.A."/>
            <person name="Ferrarezi J.A."/>
            <person name="Labate C.A."/>
        </authorList>
    </citation>
    <scope>NUCLEOTIDE SEQUENCE</scope>
    <source>
        <strain evidence="1">MF-1</strain>
    </source>
</reference>